<accession>A0A175WAL7</accession>
<evidence type="ECO:0000313" key="2">
    <source>
        <dbReference type="EMBL" id="KXX80645.1"/>
    </source>
</evidence>
<dbReference type="VEuPathDB" id="FungiDB:MMYC01_203401"/>
<gene>
    <name evidence="2" type="ORF">MMYC01_203401</name>
</gene>
<feature type="chain" id="PRO_5011977765" evidence="1">
    <location>
        <begin position="16"/>
        <end position="180"/>
    </location>
</feature>
<dbReference type="AlphaFoldDB" id="A0A175WAL7"/>
<organism evidence="2 3">
    <name type="scientific">Madurella mycetomatis</name>
    <dbReference type="NCBI Taxonomy" id="100816"/>
    <lineage>
        <taxon>Eukaryota</taxon>
        <taxon>Fungi</taxon>
        <taxon>Dikarya</taxon>
        <taxon>Ascomycota</taxon>
        <taxon>Pezizomycotina</taxon>
        <taxon>Sordariomycetes</taxon>
        <taxon>Sordariomycetidae</taxon>
        <taxon>Sordariales</taxon>
        <taxon>Sordariales incertae sedis</taxon>
        <taxon>Madurella</taxon>
    </lineage>
</organism>
<dbReference type="STRING" id="100816.A0A175WAL7"/>
<dbReference type="Proteomes" id="UP000078237">
    <property type="component" value="Unassembled WGS sequence"/>
</dbReference>
<name>A0A175WAL7_9PEZI</name>
<dbReference type="OrthoDB" id="152248at2759"/>
<dbReference type="EMBL" id="LCTW02000054">
    <property type="protein sequence ID" value="KXX80645.1"/>
    <property type="molecule type" value="Genomic_DNA"/>
</dbReference>
<comment type="caution">
    <text evidence="2">The sequence shown here is derived from an EMBL/GenBank/DDBJ whole genome shotgun (WGS) entry which is preliminary data.</text>
</comment>
<evidence type="ECO:0000256" key="1">
    <source>
        <dbReference type="SAM" id="SignalP"/>
    </source>
</evidence>
<dbReference type="PANTHER" id="PTHR38847:SF1">
    <property type="entry name" value="PSEUDOURIDINE SYNTHASE RSUA_RLUA-LIKE DOMAIN-CONTAINING PROTEIN"/>
    <property type="match status" value="1"/>
</dbReference>
<evidence type="ECO:0000313" key="3">
    <source>
        <dbReference type="Proteomes" id="UP000078237"/>
    </source>
</evidence>
<keyword evidence="3" id="KW-1185">Reference proteome</keyword>
<protein>
    <submittedName>
        <fullName evidence="2">Uncharacterized protein</fullName>
    </submittedName>
</protein>
<keyword evidence="1" id="KW-0732">Signal</keyword>
<dbReference type="InterPro" id="IPR025649">
    <property type="entry name" value="DUF4360"/>
</dbReference>
<proteinExistence type="predicted"/>
<feature type="signal peptide" evidence="1">
    <location>
        <begin position="1"/>
        <end position="15"/>
    </location>
</feature>
<dbReference type="PANTHER" id="PTHR38847">
    <property type="match status" value="1"/>
</dbReference>
<reference evidence="2 3" key="1">
    <citation type="journal article" date="2016" name="Genome Announc.">
        <title>Genome Sequence of Madurella mycetomatis mm55, Isolated from a Human Mycetoma Case in Sudan.</title>
        <authorList>
            <person name="Smit S."/>
            <person name="Derks M.F."/>
            <person name="Bervoets S."/>
            <person name="Fahal A."/>
            <person name="van Leeuwen W."/>
            <person name="van Belkum A."/>
            <person name="van de Sande W.W."/>
        </authorList>
    </citation>
    <scope>NUCLEOTIDE SEQUENCE [LARGE SCALE GENOMIC DNA]</scope>
    <source>
        <strain evidence="3">mm55</strain>
    </source>
</reference>
<sequence>MKFVTYILLPLAASAHIPDRGTVRVEKAVYSGNGCPEGSISISISPDADALTIGYDSFHVYIGPGYSLTEKTKNCAVQSTIRSPDGIQFAITNSTYHGYTSLDEGLTKVIQSTYTFSTGAYDGVIHTQISIEGDSTGAPGQVFTKTDSIPEASWILRQLIDASHPRACHFTEQNRQCYLR</sequence>
<dbReference type="Pfam" id="PF14273">
    <property type="entry name" value="DUF4360"/>
    <property type="match status" value="1"/>
</dbReference>